<protein>
    <recommendedName>
        <fullName evidence="4">Ig-like domain-containing protein</fullName>
    </recommendedName>
</protein>
<accession>A0ABZ0D1M8</accession>
<reference evidence="2 3" key="1">
    <citation type="submission" date="2023-10" db="EMBL/GenBank/DDBJ databases">
        <title>Bacteria for the degradation of biodegradable plastic PBAT(Polybutylene adipate terephthalate).</title>
        <authorList>
            <person name="Weon H.-Y."/>
            <person name="Yeon J."/>
        </authorList>
    </citation>
    <scope>NUCLEOTIDE SEQUENCE [LARGE SCALE GENOMIC DNA]</scope>
    <source>
        <strain evidence="2 3">SBD 7-3</strain>
        <plasmid evidence="2 3">unnamed1</plasmid>
    </source>
</reference>
<proteinExistence type="predicted"/>
<keyword evidence="2" id="KW-0614">Plasmid</keyword>
<geneLocation type="plasmid" evidence="2 3">
    <name>unnamed1</name>
</geneLocation>
<organism evidence="2 3">
    <name type="scientific">Piscinibacter gummiphilus</name>
    <dbReference type="NCBI Taxonomy" id="946333"/>
    <lineage>
        <taxon>Bacteria</taxon>
        <taxon>Pseudomonadati</taxon>
        <taxon>Pseudomonadota</taxon>
        <taxon>Betaproteobacteria</taxon>
        <taxon>Burkholderiales</taxon>
        <taxon>Sphaerotilaceae</taxon>
        <taxon>Piscinibacter</taxon>
    </lineage>
</organism>
<name>A0ABZ0D1M8_9BURK</name>
<gene>
    <name evidence="2" type="ORF">RXV79_27340</name>
</gene>
<feature type="region of interest" description="Disordered" evidence="1">
    <location>
        <begin position="47"/>
        <end position="70"/>
    </location>
</feature>
<evidence type="ECO:0000313" key="3">
    <source>
        <dbReference type="Proteomes" id="UP001303946"/>
    </source>
</evidence>
<keyword evidence="3" id="KW-1185">Reference proteome</keyword>
<evidence type="ECO:0000313" key="2">
    <source>
        <dbReference type="EMBL" id="WOB11155.1"/>
    </source>
</evidence>
<evidence type="ECO:0008006" key="4">
    <source>
        <dbReference type="Google" id="ProtNLM"/>
    </source>
</evidence>
<dbReference type="EMBL" id="CP136337">
    <property type="protein sequence ID" value="WOB11155.1"/>
    <property type="molecule type" value="Genomic_DNA"/>
</dbReference>
<dbReference type="RefSeq" id="WP_316704318.1">
    <property type="nucleotide sequence ID" value="NZ_CP136337.1"/>
</dbReference>
<evidence type="ECO:0000256" key="1">
    <source>
        <dbReference type="SAM" id="MobiDB-lite"/>
    </source>
</evidence>
<dbReference type="Proteomes" id="UP001303946">
    <property type="component" value="Plasmid unnamed1"/>
</dbReference>
<sequence length="112" mass="12024">MSTSEARFAWVAVALVLLWGLAGYVAGPESFDSDPPTVHSSPLVLASDAQTSPPGEVTLTCRPSTSPLTRLPRHAHRGSGFYINHLVDGQDQQYEGGNDMSLICRLKNSQGE</sequence>